<accession>A0A4Y2JL68</accession>
<sequence>MGLEAILFNIYRGSLAIGQAVNLDSPPLVTGYDYEVMPNMEEATGFVLQTNRSLPSAKEKLTSFLCHAWFRFSETFSGRGESLSEKRQSLRKVHVDRLAVLNTFRAVYCFYRK</sequence>
<evidence type="ECO:0000313" key="1">
    <source>
        <dbReference type="EMBL" id="GBM90565.1"/>
    </source>
</evidence>
<dbReference type="EMBL" id="BGPR01003632">
    <property type="protein sequence ID" value="GBM90565.1"/>
    <property type="molecule type" value="Genomic_DNA"/>
</dbReference>
<proteinExistence type="predicted"/>
<gene>
    <name evidence="1" type="ORF">AVEN_52968_1</name>
</gene>
<dbReference type="AlphaFoldDB" id="A0A4Y2JL68"/>
<keyword evidence="2" id="KW-1185">Reference proteome</keyword>
<comment type="caution">
    <text evidence="1">The sequence shown here is derived from an EMBL/GenBank/DDBJ whole genome shotgun (WGS) entry which is preliminary data.</text>
</comment>
<organism evidence="1 2">
    <name type="scientific">Araneus ventricosus</name>
    <name type="common">Orbweaver spider</name>
    <name type="synonym">Epeira ventricosa</name>
    <dbReference type="NCBI Taxonomy" id="182803"/>
    <lineage>
        <taxon>Eukaryota</taxon>
        <taxon>Metazoa</taxon>
        <taxon>Ecdysozoa</taxon>
        <taxon>Arthropoda</taxon>
        <taxon>Chelicerata</taxon>
        <taxon>Arachnida</taxon>
        <taxon>Araneae</taxon>
        <taxon>Araneomorphae</taxon>
        <taxon>Entelegynae</taxon>
        <taxon>Araneoidea</taxon>
        <taxon>Araneidae</taxon>
        <taxon>Araneus</taxon>
    </lineage>
</organism>
<reference evidence="1 2" key="1">
    <citation type="journal article" date="2019" name="Sci. Rep.">
        <title>Orb-weaving spider Araneus ventricosus genome elucidates the spidroin gene catalogue.</title>
        <authorList>
            <person name="Kono N."/>
            <person name="Nakamura H."/>
            <person name="Ohtoshi R."/>
            <person name="Moran D.A.P."/>
            <person name="Shinohara A."/>
            <person name="Yoshida Y."/>
            <person name="Fujiwara M."/>
            <person name="Mori M."/>
            <person name="Tomita M."/>
            <person name="Arakawa K."/>
        </authorList>
    </citation>
    <scope>NUCLEOTIDE SEQUENCE [LARGE SCALE GENOMIC DNA]</scope>
</reference>
<name>A0A4Y2JL68_ARAVE</name>
<protein>
    <submittedName>
        <fullName evidence="1">Uncharacterized protein</fullName>
    </submittedName>
</protein>
<dbReference type="Proteomes" id="UP000499080">
    <property type="component" value="Unassembled WGS sequence"/>
</dbReference>
<evidence type="ECO:0000313" key="2">
    <source>
        <dbReference type="Proteomes" id="UP000499080"/>
    </source>
</evidence>